<keyword evidence="2" id="KW-0472">Membrane</keyword>
<organism evidence="3 4">
    <name type="scientific">Archangium gephyra</name>
    <dbReference type="NCBI Taxonomy" id="48"/>
    <lineage>
        <taxon>Bacteria</taxon>
        <taxon>Pseudomonadati</taxon>
        <taxon>Myxococcota</taxon>
        <taxon>Myxococcia</taxon>
        <taxon>Myxococcales</taxon>
        <taxon>Cystobacterineae</taxon>
        <taxon>Archangiaceae</taxon>
        <taxon>Archangium</taxon>
    </lineage>
</organism>
<protein>
    <submittedName>
        <fullName evidence="3">Uncharacterized protein</fullName>
    </submittedName>
</protein>
<evidence type="ECO:0000313" key="3">
    <source>
        <dbReference type="EMBL" id="REG27862.1"/>
    </source>
</evidence>
<evidence type="ECO:0000313" key="4">
    <source>
        <dbReference type="Proteomes" id="UP000256345"/>
    </source>
</evidence>
<accession>A0ABX9JVG6</accession>
<dbReference type="EMBL" id="QUMU01000009">
    <property type="protein sequence ID" value="REG27862.1"/>
    <property type="molecule type" value="Genomic_DNA"/>
</dbReference>
<dbReference type="Proteomes" id="UP000256345">
    <property type="component" value="Unassembled WGS sequence"/>
</dbReference>
<evidence type="ECO:0000256" key="1">
    <source>
        <dbReference type="SAM" id="MobiDB-lite"/>
    </source>
</evidence>
<sequence>MAPLGYRPRPETMAILLYTATTLPQVLAYIDPGTGSFLFQMLMAGILSLGLMLSTMRERVKHFFKSRLGAKNKPGSAPESSNSPTPPKA</sequence>
<comment type="caution">
    <text evidence="3">The sequence shown here is derived from an EMBL/GenBank/DDBJ whole genome shotgun (WGS) entry which is preliminary data.</text>
</comment>
<keyword evidence="4" id="KW-1185">Reference proteome</keyword>
<keyword evidence="2" id="KW-0812">Transmembrane</keyword>
<gene>
    <name evidence="3" type="ORF">ATI61_109203</name>
</gene>
<reference evidence="3 4" key="1">
    <citation type="submission" date="2018-08" db="EMBL/GenBank/DDBJ databases">
        <title>Genomic Encyclopedia of Archaeal and Bacterial Type Strains, Phase II (KMG-II): from individual species to whole genera.</title>
        <authorList>
            <person name="Goeker M."/>
        </authorList>
    </citation>
    <scope>NUCLEOTIDE SEQUENCE [LARGE SCALE GENOMIC DNA]</scope>
    <source>
        <strain evidence="3 4">DSM 2261</strain>
    </source>
</reference>
<feature type="transmembrane region" description="Helical" evidence="2">
    <location>
        <begin position="38"/>
        <end position="56"/>
    </location>
</feature>
<name>A0ABX9JVG6_9BACT</name>
<proteinExistence type="predicted"/>
<feature type="region of interest" description="Disordered" evidence="1">
    <location>
        <begin position="66"/>
        <end position="89"/>
    </location>
</feature>
<keyword evidence="2" id="KW-1133">Transmembrane helix</keyword>
<evidence type="ECO:0000256" key="2">
    <source>
        <dbReference type="SAM" id="Phobius"/>
    </source>
</evidence>